<dbReference type="STRING" id="36166.T1GSP9"/>
<sequence>MVHWSLVSGIIGIVLAIAGSILGWYFFPTMISKKVVENAVIKNGTDQYQRFVNLPQPLQFNVYIFNLSNPMEVQRGDLPIVNEIGPYVYK</sequence>
<evidence type="ECO:0000256" key="10">
    <source>
        <dbReference type="ARBA" id="ARBA00023170"/>
    </source>
</evidence>
<evidence type="ECO:0000256" key="2">
    <source>
        <dbReference type="ARBA" id="ARBA00010532"/>
    </source>
</evidence>
<dbReference type="GO" id="GO:0007608">
    <property type="term" value="P:sensory perception of smell"/>
    <property type="evidence" value="ECO:0007669"/>
    <property type="project" value="UniProtKB-KW"/>
</dbReference>
<feature type="transmembrane region" description="Helical" evidence="13">
    <location>
        <begin position="6"/>
        <end position="27"/>
    </location>
</feature>
<name>T1GSP9_MEGSC</name>
<keyword evidence="5 13" id="KW-0812">Transmembrane</keyword>
<keyword evidence="4" id="KW-0716">Sensory transduction</keyword>
<evidence type="ECO:0000256" key="1">
    <source>
        <dbReference type="ARBA" id="ARBA00004236"/>
    </source>
</evidence>
<evidence type="ECO:0000256" key="12">
    <source>
        <dbReference type="ARBA" id="ARBA00040645"/>
    </source>
</evidence>
<keyword evidence="11" id="KW-0325">Glycoprotein</keyword>
<dbReference type="GO" id="GO:0005737">
    <property type="term" value="C:cytoplasm"/>
    <property type="evidence" value="ECO:0007669"/>
    <property type="project" value="TreeGrafter"/>
</dbReference>
<dbReference type="EnsemblMetazoa" id="MESCA006710-RA">
    <property type="protein sequence ID" value="MESCA006710-PA"/>
    <property type="gene ID" value="MESCA006710"/>
</dbReference>
<dbReference type="InterPro" id="IPR002159">
    <property type="entry name" value="CD36_fam"/>
</dbReference>
<comment type="similarity">
    <text evidence="2">Belongs to the CD36 family.</text>
</comment>
<dbReference type="Proteomes" id="UP000015102">
    <property type="component" value="Unassembled WGS sequence"/>
</dbReference>
<evidence type="ECO:0000256" key="13">
    <source>
        <dbReference type="SAM" id="Phobius"/>
    </source>
</evidence>
<dbReference type="GO" id="GO:0005886">
    <property type="term" value="C:plasma membrane"/>
    <property type="evidence" value="ECO:0007669"/>
    <property type="project" value="UniProtKB-SubCell"/>
</dbReference>
<dbReference type="PANTHER" id="PTHR11923">
    <property type="entry name" value="SCAVENGER RECEPTOR CLASS B TYPE-1 SR-B1"/>
    <property type="match status" value="1"/>
</dbReference>
<dbReference type="PRINTS" id="PR01609">
    <property type="entry name" value="CD36FAMILY"/>
</dbReference>
<protein>
    <recommendedName>
        <fullName evidence="12">Sensory neuron membrane protein 2</fullName>
    </recommendedName>
</protein>
<evidence type="ECO:0000256" key="3">
    <source>
        <dbReference type="ARBA" id="ARBA00022475"/>
    </source>
</evidence>
<keyword evidence="6" id="KW-0552">Olfaction</keyword>
<evidence type="ECO:0000256" key="5">
    <source>
        <dbReference type="ARBA" id="ARBA00022692"/>
    </source>
</evidence>
<keyword evidence="7 13" id="KW-1133">Transmembrane helix</keyword>
<dbReference type="GO" id="GO:0005044">
    <property type="term" value="F:scavenger receptor activity"/>
    <property type="evidence" value="ECO:0007669"/>
    <property type="project" value="TreeGrafter"/>
</dbReference>
<evidence type="ECO:0000256" key="8">
    <source>
        <dbReference type="ARBA" id="ARBA00023136"/>
    </source>
</evidence>
<evidence type="ECO:0000256" key="9">
    <source>
        <dbReference type="ARBA" id="ARBA00023157"/>
    </source>
</evidence>
<evidence type="ECO:0000313" key="15">
    <source>
        <dbReference type="Proteomes" id="UP000015102"/>
    </source>
</evidence>
<keyword evidence="3" id="KW-1003">Cell membrane</keyword>
<reference evidence="15" key="1">
    <citation type="submission" date="2013-02" db="EMBL/GenBank/DDBJ databases">
        <authorList>
            <person name="Hughes D."/>
        </authorList>
    </citation>
    <scope>NUCLEOTIDE SEQUENCE</scope>
    <source>
        <strain>Durham</strain>
        <strain evidence="15">NC isolate 2 -- Noor lab</strain>
    </source>
</reference>
<evidence type="ECO:0000256" key="4">
    <source>
        <dbReference type="ARBA" id="ARBA00022606"/>
    </source>
</evidence>
<accession>T1GSP9</accession>
<dbReference type="PANTHER" id="PTHR11923:SF109">
    <property type="entry name" value="SENSORY NEURON MEMBRANE PROTEIN 2"/>
    <property type="match status" value="1"/>
</dbReference>
<proteinExistence type="inferred from homology"/>
<dbReference type="HOGENOM" id="CLU_161578_0_0_1"/>
<organism evidence="14 15">
    <name type="scientific">Megaselia scalaris</name>
    <name type="common">Humpbacked fly</name>
    <name type="synonym">Phora scalaris</name>
    <dbReference type="NCBI Taxonomy" id="36166"/>
    <lineage>
        <taxon>Eukaryota</taxon>
        <taxon>Metazoa</taxon>
        <taxon>Ecdysozoa</taxon>
        <taxon>Arthropoda</taxon>
        <taxon>Hexapoda</taxon>
        <taxon>Insecta</taxon>
        <taxon>Pterygota</taxon>
        <taxon>Neoptera</taxon>
        <taxon>Endopterygota</taxon>
        <taxon>Diptera</taxon>
        <taxon>Brachycera</taxon>
        <taxon>Muscomorpha</taxon>
        <taxon>Platypezoidea</taxon>
        <taxon>Phoridae</taxon>
        <taxon>Megaseliini</taxon>
        <taxon>Megaselia</taxon>
    </lineage>
</organism>
<comment type="subcellular location">
    <subcellularLocation>
        <location evidence="1">Cell membrane</location>
    </subcellularLocation>
</comment>
<keyword evidence="10" id="KW-0675">Receptor</keyword>
<dbReference type="EMBL" id="CAQQ02060940">
    <property type="status" value="NOT_ANNOTATED_CDS"/>
    <property type="molecule type" value="Genomic_DNA"/>
</dbReference>
<keyword evidence="15" id="KW-1185">Reference proteome</keyword>
<keyword evidence="8 13" id="KW-0472">Membrane</keyword>
<evidence type="ECO:0000256" key="7">
    <source>
        <dbReference type="ARBA" id="ARBA00022989"/>
    </source>
</evidence>
<reference evidence="14" key="2">
    <citation type="submission" date="2015-06" db="UniProtKB">
        <authorList>
            <consortium name="EnsemblMetazoa"/>
        </authorList>
    </citation>
    <scope>IDENTIFICATION</scope>
</reference>
<keyword evidence="9" id="KW-1015">Disulfide bond</keyword>
<evidence type="ECO:0000256" key="11">
    <source>
        <dbReference type="ARBA" id="ARBA00023180"/>
    </source>
</evidence>
<dbReference type="OMA" id="NPMEVQR"/>
<dbReference type="Pfam" id="PF01130">
    <property type="entry name" value="CD36"/>
    <property type="match status" value="1"/>
</dbReference>
<evidence type="ECO:0000256" key="6">
    <source>
        <dbReference type="ARBA" id="ARBA00022725"/>
    </source>
</evidence>
<evidence type="ECO:0000313" key="14">
    <source>
        <dbReference type="EnsemblMetazoa" id="MESCA006710-PA"/>
    </source>
</evidence>
<dbReference type="AlphaFoldDB" id="T1GSP9"/>